<keyword evidence="4" id="KW-1185">Reference proteome</keyword>
<feature type="transmembrane region" description="Helical" evidence="1">
    <location>
        <begin position="210"/>
        <end position="229"/>
    </location>
</feature>
<protein>
    <submittedName>
        <fullName evidence="3">Drug/metabolite transporter (DMT)-like permease</fullName>
    </submittedName>
</protein>
<feature type="transmembrane region" description="Helical" evidence="1">
    <location>
        <begin position="36"/>
        <end position="53"/>
    </location>
</feature>
<dbReference type="OrthoDB" id="9150437at2"/>
<name>A0A3D9KX73_MARFU</name>
<gene>
    <name evidence="3" type="ORF">C7460_12518</name>
</gene>
<feature type="domain" description="EamA" evidence="2">
    <location>
        <begin position="145"/>
        <end position="285"/>
    </location>
</feature>
<sequence length="304" mass="34136">MTQETKDFAFLHFIVLIWGFTAILGVMIDLPSVEMVFFRTLIASVGLLVLVYFRKKSFTFHRRKDYLVILGTGGLIAAHWILFFLSARVANVSVCLAGMATCSLWTSILEPIAYRRKVKAFEVILSVIAFIGIVVIYNVEFDYFLGLVLAVISAFISAWFTVINGKLTKRYDPFVITFYEMIGATLSIALFFPIYLQLEGVSGLALSPTLADWGYLLILGLVCTVYAYSYSVKLMQRLSAFSVNLTVNLEPVYGIVMALIFFPETEQMTSGFYLGTGLILTSVLLYPLINKAMKRKALETDNLR</sequence>
<dbReference type="Proteomes" id="UP000256779">
    <property type="component" value="Unassembled WGS sequence"/>
</dbReference>
<feature type="transmembrane region" description="Helical" evidence="1">
    <location>
        <begin position="120"/>
        <end position="137"/>
    </location>
</feature>
<organism evidence="3 4">
    <name type="scientific">Marinoscillum furvescens DSM 4134</name>
    <dbReference type="NCBI Taxonomy" id="1122208"/>
    <lineage>
        <taxon>Bacteria</taxon>
        <taxon>Pseudomonadati</taxon>
        <taxon>Bacteroidota</taxon>
        <taxon>Cytophagia</taxon>
        <taxon>Cytophagales</taxon>
        <taxon>Reichenbachiellaceae</taxon>
        <taxon>Marinoscillum</taxon>
    </lineage>
</organism>
<comment type="caution">
    <text evidence="3">The sequence shown here is derived from an EMBL/GenBank/DDBJ whole genome shotgun (WGS) entry which is preliminary data.</text>
</comment>
<dbReference type="InterPro" id="IPR000620">
    <property type="entry name" value="EamA_dom"/>
</dbReference>
<feature type="transmembrane region" description="Helical" evidence="1">
    <location>
        <begin position="65"/>
        <end position="83"/>
    </location>
</feature>
<dbReference type="GO" id="GO:0016020">
    <property type="term" value="C:membrane"/>
    <property type="evidence" value="ECO:0007669"/>
    <property type="project" value="InterPro"/>
</dbReference>
<keyword evidence="1" id="KW-0472">Membrane</keyword>
<evidence type="ECO:0000256" key="1">
    <source>
        <dbReference type="SAM" id="Phobius"/>
    </source>
</evidence>
<feature type="transmembrane region" description="Helical" evidence="1">
    <location>
        <begin position="241"/>
        <end position="262"/>
    </location>
</feature>
<reference evidence="3 4" key="1">
    <citation type="submission" date="2018-07" db="EMBL/GenBank/DDBJ databases">
        <title>Genomic Encyclopedia of Type Strains, Phase IV (KMG-IV): sequencing the most valuable type-strain genomes for metagenomic binning, comparative biology and taxonomic classification.</title>
        <authorList>
            <person name="Goeker M."/>
        </authorList>
    </citation>
    <scope>NUCLEOTIDE SEQUENCE [LARGE SCALE GENOMIC DNA]</scope>
    <source>
        <strain evidence="3 4">DSM 4134</strain>
    </source>
</reference>
<evidence type="ECO:0000313" key="3">
    <source>
        <dbReference type="EMBL" id="RED93373.1"/>
    </source>
</evidence>
<dbReference type="RefSeq" id="WP_115869910.1">
    <property type="nucleotide sequence ID" value="NZ_QREG01000025.1"/>
</dbReference>
<dbReference type="EMBL" id="QREG01000025">
    <property type="protein sequence ID" value="RED93373.1"/>
    <property type="molecule type" value="Genomic_DNA"/>
</dbReference>
<proteinExistence type="predicted"/>
<evidence type="ECO:0000259" key="2">
    <source>
        <dbReference type="Pfam" id="PF00892"/>
    </source>
</evidence>
<dbReference type="SUPFAM" id="SSF103481">
    <property type="entry name" value="Multidrug resistance efflux transporter EmrE"/>
    <property type="match status" value="2"/>
</dbReference>
<dbReference type="Pfam" id="PF00892">
    <property type="entry name" value="EamA"/>
    <property type="match status" value="2"/>
</dbReference>
<feature type="transmembrane region" description="Helical" evidence="1">
    <location>
        <begin position="143"/>
        <end position="162"/>
    </location>
</feature>
<accession>A0A3D9KX73</accession>
<feature type="domain" description="EamA" evidence="2">
    <location>
        <begin position="14"/>
        <end position="137"/>
    </location>
</feature>
<feature type="transmembrane region" description="Helical" evidence="1">
    <location>
        <begin position="268"/>
        <end position="289"/>
    </location>
</feature>
<evidence type="ECO:0000313" key="4">
    <source>
        <dbReference type="Proteomes" id="UP000256779"/>
    </source>
</evidence>
<feature type="transmembrane region" description="Helical" evidence="1">
    <location>
        <begin position="89"/>
        <end position="108"/>
    </location>
</feature>
<dbReference type="InterPro" id="IPR037185">
    <property type="entry name" value="EmrE-like"/>
</dbReference>
<feature type="transmembrane region" description="Helical" evidence="1">
    <location>
        <begin position="9"/>
        <end position="30"/>
    </location>
</feature>
<feature type="transmembrane region" description="Helical" evidence="1">
    <location>
        <begin position="174"/>
        <end position="198"/>
    </location>
</feature>
<dbReference type="PANTHER" id="PTHR22911:SF79">
    <property type="entry name" value="MOBA-LIKE NTP TRANSFERASE DOMAIN-CONTAINING PROTEIN"/>
    <property type="match status" value="1"/>
</dbReference>
<keyword evidence="1" id="KW-0812">Transmembrane</keyword>
<keyword evidence="1" id="KW-1133">Transmembrane helix</keyword>
<dbReference type="PANTHER" id="PTHR22911">
    <property type="entry name" value="ACYL-MALONYL CONDENSING ENZYME-RELATED"/>
    <property type="match status" value="1"/>
</dbReference>
<dbReference type="AlphaFoldDB" id="A0A3D9KX73"/>